<feature type="transmembrane region" description="Helical" evidence="1">
    <location>
        <begin position="429"/>
        <end position="449"/>
    </location>
</feature>
<feature type="transmembrane region" description="Helical" evidence="1">
    <location>
        <begin position="135"/>
        <end position="152"/>
    </location>
</feature>
<keyword evidence="1" id="KW-1133">Transmembrane helix</keyword>
<comment type="caution">
    <text evidence="2">The sequence shown here is derived from an EMBL/GenBank/DDBJ whole genome shotgun (WGS) entry which is preliminary data.</text>
</comment>
<reference evidence="2 3" key="1">
    <citation type="submission" date="2021-04" db="EMBL/GenBank/DDBJ databases">
        <authorList>
            <person name="Pira H."/>
            <person name="Risdian C."/>
            <person name="Wink J."/>
        </authorList>
    </citation>
    <scope>NUCLEOTIDE SEQUENCE [LARGE SCALE GENOMIC DNA]</scope>
    <source>
        <strain evidence="2 3">WHA3</strain>
    </source>
</reference>
<dbReference type="RefSeq" id="WP_218444714.1">
    <property type="nucleotide sequence ID" value="NZ_JAGSPA010000002.1"/>
</dbReference>
<feature type="transmembrane region" description="Helical" evidence="1">
    <location>
        <begin position="340"/>
        <end position="359"/>
    </location>
</feature>
<feature type="transmembrane region" description="Helical" evidence="1">
    <location>
        <begin position="272"/>
        <end position="296"/>
    </location>
</feature>
<keyword evidence="3" id="KW-1185">Reference proteome</keyword>
<sequence length="506" mass="55251">MREPAHLAGGALDREILSGAPLSLETGPRARVPLRTKIAYGFGSAAYGVKDNGFKYFLLLFYAQVIGLDARLVSLAILIALIADAFSDPIVGYWSDNFRSRWGRRHPFMYASALPVAVSYYFLWVPPQGMSQTGLFWYVVILSIVIRTLITFNETPGAALAPELSEDYDERNALLSWRYYFGWTGGNAISVAAFTLIFPAFVTLAITNGQFNRDAYQTYGLISSILIFIAIMTSALGTHRYIGKLKAPPPKRMLTIRKIFAEIFETLASRSFMALFIAALLGFIASGLAAGLAFYFSTYYWGFTSAQIGILALCVFISAIIGSALAPLIGRIWGKKRGAIVIGLVAFTGAPLPIFLRLIDVLPANGTDFIFYFIVIANTIDVGLIICYQILAASMIADLVEDAELRTGRRSEGLFFAASTFMRKWGEGLGIVAAGLVITSVGLATGAAQGDVSDETLWMLGAVYVPTILTLWLSMIAVISFYGLTRSGHEDNLRRLKERPTEGPAQ</sequence>
<feature type="transmembrane region" description="Helical" evidence="1">
    <location>
        <begin position="308"/>
        <end position="328"/>
    </location>
</feature>
<feature type="transmembrane region" description="Helical" evidence="1">
    <location>
        <begin position="107"/>
        <end position="123"/>
    </location>
</feature>
<gene>
    <name evidence="2" type="ORF">KCG44_05150</name>
</gene>
<accession>A0ABS6SCM7</accession>
<dbReference type="PANTHER" id="PTHR11328">
    <property type="entry name" value="MAJOR FACILITATOR SUPERFAMILY DOMAIN-CONTAINING PROTEIN"/>
    <property type="match status" value="1"/>
</dbReference>
<protein>
    <submittedName>
        <fullName evidence="2">MFS transporter</fullName>
    </submittedName>
</protein>
<dbReference type="InterPro" id="IPR039672">
    <property type="entry name" value="MFS_2"/>
</dbReference>
<name>A0ABS6SCM7_9SPHN</name>
<evidence type="ECO:0000256" key="1">
    <source>
        <dbReference type="SAM" id="Phobius"/>
    </source>
</evidence>
<dbReference type="EMBL" id="JAGSPA010000002">
    <property type="protein sequence ID" value="MBV7256168.1"/>
    <property type="molecule type" value="Genomic_DNA"/>
</dbReference>
<dbReference type="Pfam" id="PF13347">
    <property type="entry name" value="MFS_2"/>
    <property type="match status" value="1"/>
</dbReference>
<proteinExistence type="predicted"/>
<organism evidence="2 3">
    <name type="scientific">Pacificimonas pallii</name>
    <dbReference type="NCBI Taxonomy" id="2827236"/>
    <lineage>
        <taxon>Bacteria</taxon>
        <taxon>Pseudomonadati</taxon>
        <taxon>Pseudomonadota</taxon>
        <taxon>Alphaproteobacteria</taxon>
        <taxon>Sphingomonadales</taxon>
        <taxon>Sphingosinicellaceae</taxon>
        <taxon>Pacificimonas</taxon>
    </lineage>
</organism>
<evidence type="ECO:0000313" key="2">
    <source>
        <dbReference type="EMBL" id="MBV7256168.1"/>
    </source>
</evidence>
<keyword evidence="1" id="KW-0472">Membrane</keyword>
<feature type="transmembrane region" description="Helical" evidence="1">
    <location>
        <begin position="180"/>
        <end position="206"/>
    </location>
</feature>
<feature type="transmembrane region" description="Helical" evidence="1">
    <location>
        <begin position="218"/>
        <end position="242"/>
    </location>
</feature>
<dbReference type="PANTHER" id="PTHR11328:SF24">
    <property type="entry name" value="MAJOR FACILITATOR SUPERFAMILY (MFS) PROFILE DOMAIN-CONTAINING PROTEIN"/>
    <property type="match status" value="1"/>
</dbReference>
<feature type="transmembrane region" description="Helical" evidence="1">
    <location>
        <begin position="59"/>
        <end position="86"/>
    </location>
</feature>
<feature type="transmembrane region" description="Helical" evidence="1">
    <location>
        <begin position="371"/>
        <end position="400"/>
    </location>
</feature>
<evidence type="ECO:0000313" key="3">
    <source>
        <dbReference type="Proteomes" id="UP000722336"/>
    </source>
</evidence>
<keyword evidence="1" id="KW-0812">Transmembrane</keyword>
<dbReference type="Proteomes" id="UP000722336">
    <property type="component" value="Unassembled WGS sequence"/>
</dbReference>
<feature type="transmembrane region" description="Helical" evidence="1">
    <location>
        <begin position="461"/>
        <end position="485"/>
    </location>
</feature>